<name>D6TGI6_KTERA</name>
<dbReference type="EMBL" id="ADVG01000001">
    <property type="protein sequence ID" value="EFH90698.1"/>
    <property type="molecule type" value="Genomic_DNA"/>
</dbReference>
<gene>
    <name evidence="1" type="ORF">Krac_12331</name>
</gene>
<dbReference type="STRING" id="485913.Krac_12331"/>
<evidence type="ECO:0000313" key="2">
    <source>
        <dbReference type="Proteomes" id="UP000004508"/>
    </source>
</evidence>
<accession>D6TGI6</accession>
<keyword evidence="2" id="KW-1185">Reference proteome</keyword>
<dbReference type="AlphaFoldDB" id="D6TGI6"/>
<comment type="caution">
    <text evidence="1">The sequence shown here is derived from an EMBL/GenBank/DDBJ whole genome shotgun (WGS) entry which is preliminary data.</text>
</comment>
<evidence type="ECO:0000313" key="1">
    <source>
        <dbReference type="EMBL" id="EFH90698.1"/>
    </source>
</evidence>
<protein>
    <submittedName>
        <fullName evidence="1">Uncharacterized protein</fullName>
    </submittedName>
</protein>
<reference evidence="1 2" key="1">
    <citation type="journal article" date="2011" name="Stand. Genomic Sci.">
        <title>Non-contiguous finished genome sequence and contextual data of the filamentous soil bacterium Ktedonobacter racemifer type strain (SOSP1-21).</title>
        <authorList>
            <person name="Chang Y.J."/>
            <person name="Land M."/>
            <person name="Hauser L."/>
            <person name="Chertkov O."/>
            <person name="Del Rio T.G."/>
            <person name="Nolan M."/>
            <person name="Copeland A."/>
            <person name="Tice H."/>
            <person name="Cheng J.F."/>
            <person name="Lucas S."/>
            <person name="Han C."/>
            <person name="Goodwin L."/>
            <person name="Pitluck S."/>
            <person name="Ivanova N."/>
            <person name="Ovchinikova G."/>
            <person name="Pati A."/>
            <person name="Chen A."/>
            <person name="Palaniappan K."/>
            <person name="Mavromatis K."/>
            <person name="Liolios K."/>
            <person name="Brettin T."/>
            <person name="Fiebig A."/>
            <person name="Rohde M."/>
            <person name="Abt B."/>
            <person name="Goker M."/>
            <person name="Detter J.C."/>
            <person name="Woyke T."/>
            <person name="Bristow J."/>
            <person name="Eisen J.A."/>
            <person name="Markowitz V."/>
            <person name="Hugenholtz P."/>
            <person name="Kyrpides N.C."/>
            <person name="Klenk H.P."/>
            <person name="Lapidus A."/>
        </authorList>
    </citation>
    <scope>NUCLEOTIDE SEQUENCE [LARGE SCALE GENOMIC DNA]</scope>
    <source>
        <strain evidence="2">DSM 44963</strain>
    </source>
</reference>
<dbReference type="InParanoid" id="D6TGI6"/>
<sequence length="68" mass="7722">MPTVTRQKTLSWQTSPWECVVGTMEAFSLHGAYNTPFPGERRRREKLSKGSHIQLIKISGVENNIYGT</sequence>
<organism evidence="1 2">
    <name type="scientific">Ktedonobacter racemifer DSM 44963</name>
    <dbReference type="NCBI Taxonomy" id="485913"/>
    <lineage>
        <taxon>Bacteria</taxon>
        <taxon>Bacillati</taxon>
        <taxon>Chloroflexota</taxon>
        <taxon>Ktedonobacteria</taxon>
        <taxon>Ktedonobacterales</taxon>
        <taxon>Ktedonobacteraceae</taxon>
        <taxon>Ktedonobacter</taxon>
    </lineage>
</organism>
<dbReference type="Proteomes" id="UP000004508">
    <property type="component" value="Unassembled WGS sequence"/>
</dbReference>
<proteinExistence type="predicted"/>